<proteinExistence type="predicted"/>
<protein>
    <submittedName>
        <fullName evidence="1">Uncharacterized protein</fullName>
    </submittedName>
</protein>
<evidence type="ECO:0000313" key="1">
    <source>
        <dbReference type="EMBL" id="KAJ9099057.1"/>
    </source>
</evidence>
<dbReference type="Proteomes" id="UP001241377">
    <property type="component" value="Unassembled WGS sequence"/>
</dbReference>
<comment type="caution">
    <text evidence="1">The sequence shown here is derived from an EMBL/GenBank/DDBJ whole genome shotgun (WGS) entry which is preliminary data.</text>
</comment>
<accession>A0ACC2VJG4</accession>
<evidence type="ECO:0000313" key="2">
    <source>
        <dbReference type="Proteomes" id="UP001241377"/>
    </source>
</evidence>
<name>A0ACC2VJG4_9TREE</name>
<organism evidence="1 2">
    <name type="scientific">Naganishia cerealis</name>
    <dbReference type="NCBI Taxonomy" id="610337"/>
    <lineage>
        <taxon>Eukaryota</taxon>
        <taxon>Fungi</taxon>
        <taxon>Dikarya</taxon>
        <taxon>Basidiomycota</taxon>
        <taxon>Agaricomycotina</taxon>
        <taxon>Tremellomycetes</taxon>
        <taxon>Filobasidiales</taxon>
        <taxon>Filobasidiaceae</taxon>
        <taxon>Naganishia</taxon>
    </lineage>
</organism>
<dbReference type="EMBL" id="JASBWR010000071">
    <property type="protein sequence ID" value="KAJ9099057.1"/>
    <property type="molecule type" value="Genomic_DNA"/>
</dbReference>
<gene>
    <name evidence="1" type="ORF">QFC19_006105</name>
</gene>
<sequence length="327" mass="36652">MTQLFKQKHVEYVQNLNSQISQDSYEYWLLEHLRLNGIYWGVVALATMDNLKALPENEVFDFVLSCWDSRSGGFGAFPRHDGHILSTLSAIQVLLIYNRLDDPKVVDKKPAIVKFIKELQLENGSFQGDRFGEVDTRFIYTAISALSILGELTEEMSRPAVDFILLCQNFDGGFGMVPGAESHAAQVFTCLATLAITGQLDRIKPEKTAAWLSDRQVEGGGLNGRPEKLPDLCYSWWVMSSLSILGKAHWVDFTGLISFILKCQDPNGGISDRADNETDVYHTCFALAGLSLIEMSQKLKEFGLVPIDPVYCMPTSVTRKFTNYTQQ</sequence>
<keyword evidence="2" id="KW-1185">Reference proteome</keyword>
<reference evidence="1" key="1">
    <citation type="submission" date="2023-04" db="EMBL/GenBank/DDBJ databases">
        <title>Draft Genome sequencing of Naganishia species isolated from polar environments using Oxford Nanopore Technology.</title>
        <authorList>
            <person name="Leo P."/>
            <person name="Venkateswaran K."/>
        </authorList>
    </citation>
    <scope>NUCLEOTIDE SEQUENCE</scope>
    <source>
        <strain evidence="1">MNA-CCFEE 5261</strain>
    </source>
</reference>